<evidence type="ECO:0000313" key="3">
    <source>
        <dbReference type="EMBL" id="OYO24446.1"/>
    </source>
</evidence>
<dbReference type="PROSITE" id="PS51762">
    <property type="entry name" value="GH16_2"/>
    <property type="match status" value="1"/>
</dbReference>
<dbReference type="Pfam" id="PF00722">
    <property type="entry name" value="Glyco_hydro_16"/>
    <property type="match status" value="1"/>
</dbReference>
<dbReference type="AlphaFoldDB" id="A0A255HAW8"/>
<dbReference type="Pfam" id="PF08310">
    <property type="entry name" value="LGFP"/>
    <property type="match status" value="6"/>
</dbReference>
<accession>A0A255HAW8</accession>
<name>A0A255HAW8_9ACTN</name>
<dbReference type="PANTHER" id="PTHR10963">
    <property type="entry name" value="GLYCOSYL HYDROLASE-RELATED"/>
    <property type="match status" value="1"/>
</dbReference>
<keyword evidence="4" id="KW-1185">Reference proteome</keyword>
<evidence type="ECO:0000256" key="1">
    <source>
        <dbReference type="ARBA" id="ARBA00006865"/>
    </source>
</evidence>
<protein>
    <recommendedName>
        <fullName evidence="2">GH16 domain-containing protein</fullName>
    </recommendedName>
</protein>
<dbReference type="InterPro" id="IPR050546">
    <property type="entry name" value="Glycosyl_Hydrlase_16"/>
</dbReference>
<organism evidence="3 4">
    <name type="scientific">Enemella dayhoffiae</name>
    <dbReference type="NCBI Taxonomy" id="2016507"/>
    <lineage>
        <taxon>Bacteria</taxon>
        <taxon>Bacillati</taxon>
        <taxon>Actinomycetota</taxon>
        <taxon>Actinomycetes</taxon>
        <taxon>Propionibacteriales</taxon>
        <taxon>Propionibacteriaceae</taxon>
        <taxon>Enemella</taxon>
    </lineage>
</organism>
<dbReference type="Proteomes" id="UP000216311">
    <property type="component" value="Unassembled WGS sequence"/>
</dbReference>
<dbReference type="Gene3D" id="2.60.120.200">
    <property type="match status" value="1"/>
</dbReference>
<sequence length="836" mass="91574">MANQRSDVQLARPDFDDAYHQVRVTSPAGVEHRVRLADGTFFNGGQVLRSATWESMAGVVGQQITVVATSVDPNVVLTGTTQWSYTFHPRATTPFAGDEFEGPGINDGWHVLSESWATGRSKGKSFFRPENAKVSDGKLKITNARHCVTPNVEEPSAANQTSAVCPEGKETVYTSARLLSKQALPAPGAMEVVAKLDESKGPHHGITSTVWSNNTEPYCAPGLSSNTVEIDTMEIWNTSFTHNSTHTNCRDGKSLNLGIRQPAPDGSISGEWHTFRMEWDGYAVRYFFDGKPVRLWKDPGTALTNDVLTTWAKRQGVVPMGKEQWVAAMSDYAWWLHVYTAVNHTGAWSGSVDDTKPWEPRVDEFEYVRWHKFDLNAPHCVPRGMIAVAAGANAGQLGRHTSCERMTDIPGDLRAQEFEHGRIYLWPNGSTRTLLGPEFEATRANLGGLTGAAWDQQGGELGVPLEPESCDPTVLPPQPPVAPAWCQREFANGMVVFKRSELVYGEAYAVLGEIGKRYAEAGAYEGFGAPLGNAICGLKDGGCFQRFEKGTIYWSPKTGAHLVVGAILDRWSQLKNETGTLGYPTSSEICGLRDGGCVQHFQGGLMYWSPKSGAYFVRGAIYNKFASLDWERGFLGYPVGDEICGLPDGGCVQLFQGGLVYWSPDTDAHFVRGAIYDKFASLDWERGFLGYPVSDEICGLRDGGCVQLFKGGLLYWSPNTGTHFVRGAIYDRYAASGWEGGPFGYPVTDEICGLRDGGCYQRFQREDGHIYWSSASGAWSVQGAIFGHWASTGWEAGRLGYPVGGETCSDVNGARECVQQFQRGRVIWNSRFGTSG</sequence>
<proteinExistence type="inferred from homology"/>
<dbReference type="PANTHER" id="PTHR10963:SF55">
    <property type="entry name" value="GLYCOSIDE HYDROLASE FAMILY 16 PROTEIN"/>
    <property type="match status" value="1"/>
</dbReference>
<dbReference type="SUPFAM" id="SSF49899">
    <property type="entry name" value="Concanavalin A-like lectins/glucanases"/>
    <property type="match status" value="1"/>
</dbReference>
<dbReference type="RefSeq" id="WP_094362754.1">
    <property type="nucleotide sequence ID" value="NZ_NMVQ01000003.1"/>
</dbReference>
<comment type="similarity">
    <text evidence="1">Belongs to the glycosyl hydrolase 16 family.</text>
</comment>
<feature type="domain" description="GH16" evidence="2">
    <location>
        <begin position="81"/>
        <end position="376"/>
    </location>
</feature>
<gene>
    <name evidence="3" type="ORF">CGZ93_03375</name>
</gene>
<evidence type="ECO:0000259" key="2">
    <source>
        <dbReference type="PROSITE" id="PS51762"/>
    </source>
</evidence>
<dbReference type="InterPro" id="IPR013207">
    <property type="entry name" value="LGFP"/>
</dbReference>
<dbReference type="OrthoDB" id="9799970at2"/>
<dbReference type="EMBL" id="NMVQ01000003">
    <property type="protein sequence ID" value="OYO24446.1"/>
    <property type="molecule type" value="Genomic_DNA"/>
</dbReference>
<dbReference type="InterPro" id="IPR000757">
    <property type="entry name" value="Beta-glucanase-like"/>
</dbReference>
<comment type="caution">
    <text evidence="3">The sequence shown here is derived from an EMBL/GenBank/DDBJ whole genome shotgun (WGS) entry which is preliminary data.</text>
</comment>
<dbReference type="GO" id="GO:0005975">
    <property type="term" value="P:carbohydrate metabolic process"/>
    <property type="evidence" value="ECO:0007669"/>
    <property type="project" value="InterPro"/>
</dbReference>
<reference evidence="3 4" key="1">
    <citation type="submission" date="2017-07" db="EMBL/GenBank/DDBJ databases">
        <title>Draft whole genome sequences of clinical Proprionibacteriaceae strains.</title>
        <authorList>
            <person name="Bernier A.-M."/>
            <person name="Bernard K."/>
            <person name="Domingo M.-C."/>
        </authorList>
    </citation>
    <scope>NUCLEOTIDE SEQUENCE [LARGE SCALE GENOMIC DNA]</scope>
    <source>
        <strain evidence="3 4">NML 130396</strain>
    </source>
</reference>
<evidence type="ECO:0000313" key="4">
    <source>
        <dbReference type="Proteomes" id="UP000216311"/>
    </source>
</evidence>
<dbReference type="GO" id="GO:0004553">
    <property type="term" value="F:hydrolase activity, hydrolyzing O-glycosyl compounds"/>
    <property type="evidence" value="ECO:0007669"/>
    <property type="project" value="InterPro"/>
</dbReference>
<dbReference type="InterPro" id="IPR013320">
    <property type="entry name" value="ConA-like_dom_sf"/>
</dbReference>